<evidence type="ECO:0000313" key="3">
    <source>
        <dbReference type="RefSeq" id="XP_002738400.1"/>
    </source>
</evidence>
<dbReference type="Proteomes" id="UP000694865">
    <property type="component" value="Unplaced"/>
</dbReference>
<dbReference type="SUPFAM" id="SSF103473">
    <property type="entry name" value="MFS general substrate transporter"/>
    <property type="match status" value="1"/>
</dbReference>
<keyword evidence="2" id="KW-1185">Reference proteome</keyword>
<keyword evidence="1" id="KW-0472">Membrane</keyword>
<organism evidence="2 3">
    <name type="scientific">Saccoglossus kowalevskii</name>
    <name type="common">Acorn worm</name>
    <dbReference type="NCBI Taxonomy" id="10224"/>
    <lineage>
        <taxon>Eukaryota</taxon>
        <taxon>Metazoa</taxon>
        <taxon>Hemichordata</taxon>
        <taxon>Enteropneusta</taxon>
        <taxon>Harrimaniidae</taxon>
        <taxon>Saccoglossus</taxon>
    </lineage>
</organism>
<gene>
    <name evidence="3" type="primary">LOC100376739</name>
</gene>
<feature type="transmembrane region" description="Helical" evidence="1">
    <location>
        <begin position="181"/>
        <end position="200"/>
    </location>
</feature>
<sequence>MAARESLYVHYGAMSLFLTITHNVFLLYYVQMFVSIYKIDKLSFWIGETIFLVWNSINDPLFGWFSDKSLLSAESEGRTVNQPSVVLRRIQALSINGPLFSISFLLFWISWGNPTIQFIVCLCLYDSFLTMVDLHHTALLADLALSATERTKLNGYCSVFSALGSLSVFVSYFFWDRNSTFLFQVFCTGISMFSMIGYFAGSRLLKQAFIEVMNKEDMMQLQSSQIDNKKFNPAKTEVSMKLYINQVKKHKNFMWFTAMNLVQVFHCHFNSNFFPIFLENLLGNHITPLVASLLLGTSFIIPHINNLYFLSLCRRYGVYSVVKGLFFIKLLLSICMLAAGPRYVILLCLFIASNRVFTEGTCKLLNLVVSDLVDEDCVIHHRKQAVSALVFGTSALLSKPGQTLAPLVGTWLLSSQTGHDIFQSGHESGSIRLSQSSSADDKAMVEWGCFQCLVFVPIICAIIQLIAWSQFTLRGRRLQWVKSVRAGSGFCDV</sequence>
<feature type="transmembrane region" description="Helical" evidence="1">
    <location>
        <begin position="330"/>
        <end position="352"/>
    </location>
</feature>
<dbReference type="Gene3D" id="1.20.1250.20">
    <property type="entry name" value="MFS general substrate transporter like domains"/>
    <property type="match status" value="1"/>
</dbReference>
<feature type="transmembrane region" description="Helical" evidence="1">
    <location>
        <begin position="153"/>
        <end position="175"/>
    </location>
</feature>
<feature type="transmembrane region" description="Helical" evidence="1">
    <location>
        <begin position="86"/>
        <end position="109"/>
    </location>
</feature>
<accession>A0ABM0GVR8</accession>
<dbReference type="InterPro" id="IPR036259">
    <property type="entry name" value="MFS_trans_sf"/>
</dbReference>
<evidence type="ECO:0000313" key="2">
    <source>
        <dbReference type="Proteomes" id="UP000694865"/>
    </source>
</evidence>
<feature type="transmembrane region" description="Helical" evidence="1">
    <location>
        <begin position="289"/>
        <end position="309"/>
    </location>
</feature>
<dbReference type="PANTHER" id="PTHR28658:SF3">
    <property type="entry name" value="TRANSMEMBRANE PROTEIN 180"/>
    <property type="match status" value="1"/>
</dbReference>
<keyword evidence="1" id="KW-0812">Transmembrane</keyword>
<proteinExistence type="predicted"/>
<dbReference type="PANTHER" id="PTHR28658">
    <property type="entry name" value="TRANSMEMBRANE PROTEIN 180"/>
    <property type="match status" value="1"/>
</dbReference>
<dbReference type="CDD" id="cd17481">
    <property type="entry name" value="MFS_MFSD13A"/>
    <property type="match status" value="1"/>
</dbReference>
<feature type="transmembrane region" description="Helical" evidence="1">
    <location>
        <begin position="253"/>
        <end position="277"/>
    </location>
</feature>
<reference evidence="3" key="1">
    <citation type="submission" date="2025-08" db="UniProtKB">
        <authorList>
            <consortium name="RefSeq"/>
        </authorList>
    </citation>
    <scope>IDENTIFICATION</scope>
    <source>
        <tissue evidence="3">Testes</tissue>
    </source>
</reference>
<dbReference type="GeneID" id="100376739"/>
<dbReference type="RefSeq" id="XP_002738400.1">
    <property type="nucleotide sequence ID" value="XM_002738354.2"/>
</dbReference>
<name>A0ABM0GVR8_SACKO</name>
<evidence type="ECO:0000256" key="1">
    <source>
        <dbReference type="SAM" id="Phobius"/>
    </source>
</evidence>
<dbReference type="InterPro" id="IPR040035">
    <property type="entry name" value="TMEM180"/>
</dbReference>
<feature type="transmembrane region" description="Helical" evidence="1">
    <location>
        <begin position="444"/>
        <end position="468"/>
    </location>
</feature>
<feature type="transmembrane region" description="Helical" evidence="1">
    <location>
        <begin position="7"/>
        <end position="30"/>
    </location>
</feature>
<keyword evidence="1" id="KW-1133">Transmembrane helix</keyword>
<dbReference type="Pfam" id="PF13347">
    <property type="entry name" value="MFS_2"/>
    <property type="match status" value="1"/>
</dbReference>
<protein>
    <submittedName>
        <fullName evidence="3">Transmembrane protein 180-like</fullName>
    </submittedName>
</protein>